<dbReference type="RefSeq" id="WP_068719612.1">
    <property type="nucleotide sequence ID" value="NZ_LWDV01000010.1"/>
</dbReference>
<dbReference type="Proteomes" id="UP000093514">
    <property type="component" value="Unassembled WGS sequence"/>
</dbReference>
<organism evidence="1 2">
    <name type="scientific">Orenia metallireducens</name>
    <dbReference type="NCBI Taxonomy" id="1413210"/>
    <lineage>
        <taxon>Bacteria</taxon>
        <taxon>Bacillati</taxon>
        <taxon>Bacillota</taxon>
        <taxon>Clostridia</taxon>
        <taxon>Halanaerobiales</taxon>
        <taxon>Halobacteroidaceae</taxon>
        <taxon>Orenia</taxon>
    </lineage>
</organism>
<name>A0A1C0A6C3_9FIRM</name>
<gene>
    <name evidence="1" type="ORF">U472_15350</name>
</gene>
<evidence type="ECO:0000313" key="1">
    <source>
        <dbReference type="EMBL" id="OCL25702.1"/>
    </source>
</evidence>
<comment type="caution">
    <text evidence="1">The sequence shown here is derived from an EMBL/GenBank/DDBJ whole genome shotgun (WGS) entry which is preliminary data.</text>
</comment>
<proteinExistence type="predicted"/>
<reference evidence="1 2" key="2">
    <citation type="submission" date="2016-08" db="EMBL/GenBank/DDBJ databases">
        <title>Orenia metallireducens sp. nov. strain Z6, a Novel Metal-reducing Firmicute from the Deep Subsurface.</title>
        <authorList>
            <person name="Maxim B.I."/>
            <person name="Kenneth K."/>
            <person name="Flynn T.M."/>
            <person name="Oloughlin E.J."/>
            <person name="Locke R.A."/>
            <person name="Weber J.R."/>
            <person name="Egan S.M."/>
            <person name="Mackie R.I."/>
            <person name="Cann I.K."/>
        </authorList>
    </citation>
    <scope>NUCLEOTIDE SEQUENCE [LARGE SCALE GENOMIC DNA]</scope>
    <source>
        <strain evidence="1 2">Z6</strain>
    </source>
</reference>
<evidence type="ECO:0000313" key="2">
    <source>
        <dbReference type="Proteomes" id="UP000093514"/>
    </source>
</evidence>
<protein>
    <submittedName>
        <fullName evidence="1">Uncharacterized protein</fullName>
    </submittedName>
</protein>
<accession>A0A1C0A6C3</accession>
<dbReference type="EMBL" id="LWDV01000010">
    <property type="protein sequence ID" value="OCL25702.1"/>
    <property type="molecule type" value="Genomic_DNA"/>
</dbReference>
<sequence>MKRNNISMDSINMSPKDVEKYLQISINNYNVEIKENIKDSEVLDIIMRQLKVGIPVPIFYSTIDITKKYFLVKPLIYFR</sequence>
<reference evidence="2" key="1">
    <citation type="submission" date="2016-07" db="EMBL/GenBank/DDBJ databases">
        <authorList>
            <person name="Florea S."/>
            <person name="Webb J.S."/>
            <person name="Jaromczyk J."/>
            <person name="Schardl C.L."/>
        </authorList>
    </citation>
    <scope>NUCLEOTIDE SEQUENCE [LARGE SCALE GENOMIC DNA]</scope>
    <source>
        <strain evidence="2">Z6</strain>
    </source>
</reference>
<keyword evidence="2" id="KW-1185">Reference proteome</keyword>
<dbReference type="AlphaFoldDB" id="A0A1C0A6C3"/>